<comment type="catalytic activity">
    <reaction evidence="11">
        <text>tRNA(Arg) + L-arginine + ATP = L-arginyl-tRNA(Arg) + AMP + diphosphate</text>
        <dbReference type="Rhea" id="RHEA:20301"/>
        <dbReference type="Rhea" id="RHEA-COMP:9658"/>
        <dbReference type="Rhea" id="RHEA-COMP:9673"/>
        <dbReference type="ChEBI" id="CHEBI:30616"/>
        <dbReference type="ChEBI" id="CHEBI:32682"/>
        <dbReference type="ChEBI" id="CHEBI:33019"/>
        <dbReference type="ChEBI" id="CHEBI:78442"/>
        <dbReference type="ChEBI" id="CHEBI:78513"/>
        <dbReference type="ChEBI" id="CHEBI:456215"/>
        <dbReference type="EC" id="6.1.1.19"/>
    </reaction>
</comment>
<keyword evidence="6" id="KW-0436">Ligase</keyword>
<evidence type="ECO:0000256" key="11">
    <source>
        <dbReference type="ARBA" id="ARBA00049339"/>
    </source>
</evidence>
<dbReference type="AlphaFoldDB" id="A0A381SJ61"/>
<dbReference type="InterPro" id="IPR001412">
    <property type="entry name" value="aa-tRNA-synth_I_CS"/>
</dbReference>
<dbReference type="GO" id="GO:0005524">
    <property type="term" value="F:ATP binding"/>
    <property type="evidence" value="ECO:0007669"/>
    <property type="project" value="UniProtKB-KW"/>
</dbReference>
<dbReference type="FunFam" id="3.40.50.620:FF:000062">
    <property type="entry name" value="Arginine--tRNA ligase"/>
    <property type="match status" value="1"/>
</dbReference>
<feature type="domain" description="Arginyl tRNA synthetase N-terminal" evidence="13">
    <location>
        <begin position="3"/>
        <end position="91"/>
    </location>
</feature>
<dbReference type="SMART" id="SM01016">
    <property type="entry name" value="Arg_tRNA_synt_N"/>
    <property type="match status" value="1"/>
</dbReference>
<dbReference type="Pfam" id="PF05746">
    <property type="entry name" value="DALR_1"/>
    <property type="match status" value="1"/>
</dbReference>
<reference evidence="14" key="1">
    <citation type="submission" date="2018-05" db="EMBL/GenBank/DDBJ databases">
        <authorList>
            <person name="Lanie J.A."/>
            <person name="Ng W.-L."/>
            <person name="Kazmierczak K.M."/>
            <person name="Andrzejewski T.M."/>
            <person name="Davidsen T.M."/>
            <person name="Wayne K.J."/>
            <person name="Tettelin H."/>
            <person name="Glass J.I."/>
            <person name="Rusch D."/>
            <person name="Podicherti R."/>
            <person name="Tsui H.-C.T."/>
            <person name="Winkler M.E."/>
        </authorList>
    </citation>
    <scope>NUCLEOTIDE SEQUENCE</scope>
</reference>
<sequence length="578" mass="64486">MRHELRDLLAVAVSALADDGVIPVGSEVDIQLERTRQPDHGDFACNVAMVLAKAARMKPRDLAALLQTRLPASELIDKTEIAGPGFINIFLAREAYYHLIATVRQAGAAYGRSNVGDDQPIMVEFVSANPTGPLHVGHGRGAAYGDALVRVLRAAGYAAASEYYINDAGRQMDILAVSVWLRYLELCGEEIDFPPSAYQGDYVFDIAATLHRDHGADFQQPAADLMDSLPVDADQLLDTLISRAKNQLGADGFNQLHALGNDTLVDDIRNDLVRFGVQFDHWFSENHLVADGAVERVVQTLKDSQHMYLKDGAWWLRTTEFGDEKDRVVLRANGNHTYFATDIAYHLDKFERGFEHVINIWGADHHGYIKRVKASLAALGRDPDALTVLLVQFATLYRGAEKIPMSTRSGQFVTLRELRQEVGADAARYFYALRKPEQHMDFDLDLARSQSSDNPVYYIQYAHARICSVFRQLDEKGITPELESADHSLLSEVRELDLLRELSRYPEVVETAARSYEPHLVAYYLRDLANDFHTYYNAHPFIAADEALRNARLSLIAATQVVLANALDLLGVSAPESM</sequence>
<dbReference type="InterPro" id="IPR036695">
    <property type="entry name" value="Arg-tRNA-synth_N_sf"/>
</dbReference>
<dbReference type="SUPFAM" id="SSF52374">
    <property type="entry name" value="Nucleotidylyl transferase"/>
    <property type="match status" value="1"/>
</dbReference>
<evidence type="ECO:0000256" key="2">
    <source>
        <dbReference type="ARBA" id="ARBA00005594"/>
    </source>
</evidence>
<keyword evidence="10" id="KW-0030">Aminoacyl-tRNA synthetase</keyword>
<dbReference type="EMBL" id="UINC01003188">
    <property type="protein sequence ID" value="SVA04100.1"/>
    <property type="molecule type" value="Genomic_DNA"/>
</dbReference>
<protein>
    <recommendedName>
        <fullName evidence="4">arginine--tRNA ligase</fullName>
        <ecNumber evidence="4">6.1.1.19</ecNumber>
    </recommendedName>
</protein>
<dbReference type="HAMAP" id="MF_00123">
    <property type="entry name" value="Arg_tRNA_synth"/>
    <property type="match status" value="1"/>
</dbReference>
<dbReference type="NCBIfam" id="TIGR00456">
    <property type="entry name" value="argS"/>
    <property type="match status" value="1"/>
</dbReference>
<proteinExistence type="inferred from homology"/>
<comment type="subunit">
    <text evidence="3">Monomer.</text>
</comment>
<dbReference type="InterPro" id="IPR014729">
    <property type="entry name" value="Rossmann-like_a/b/a_fold"/>
</dbReference>
<comment type="similarity">
    <text evidence="2">Belongs to the class-I aminoacyl-tRNA synthetase family.</text>
</comment>
<dbReference type="PROSITE" id="PS00178">
    <property type="entry name" value="AA_TRNA_LIGASE_I"/>
    <property type="match status" value="1"/>
</dbReference>
<dbReference type="InterPro" id="IPR001278">
    <property type="entry name" value="Arg-tRNA-ligase"/>
</dbReference>
<keyword evidence="5" id="KW-0963">Cytoplasm</keyword>
<keyword evidence="8" id="KW-0067">ATP-binding</keyword>
<evidence type="ECO:0000256" key="6">
    <source>
        <dbReference type="ARBA" id="ARBA00022598"/>
    </source>
</evidence>
<dbReference type="GO" id="GO:0004814">
    <property type="term" value="F:arginine-tRNA ligase activity"/>
    <property type="evidence" value="ECO:0007669"/>
    <property type="project" value="UniProtKB-EC"/>
</dbReference>
<dbReference type="PANTHER" id="PTHR11956:SF5">
    <property type="entry name" value="ARGININE--TRNA LIGASE, CYTOPLASMIC"/>
    <property type="match status" value="1"/>
</dbReference>
<dbReference type="SUPFAM" id="SSF55190">
    <property type="entry name" value="Arginyl-tRNA synthetase (ArgRS), N-terminal 'additional' domain"/>
    <property type="match status" value="1"/>
</dbReference>
<dbReference type="InterPro" id="IPR035684">
    <property type="entry name" value="ArgRS_core"/>
</dbReference>
<evidence type="ECO:0000256" key="1">
    <source>
        <dbReference type="ARBA" id="ARBA00004496"/>
    </source>
</evidence>
<dbReference type="CDD" id="cd00671">
    <property type="entry name" value="ArgRS_core"/>
    <property type="match status" value="1"/>
</dbReference>
<dbReference type="Pfam" id="PF03485">
    <property type="entry name" value="Arg_tRNA_synt_N"/>
    <property type="match status" value="1"/>
</dbReference>
<dbReference type="PRINTS" id="PR01038">
    <property type="entry name" value="TRNASYNTHARG"/>
</dbReference>
<dbReference type="PANTHER" id="PTHR11956">
    <property type="entry name" value="ARGINYL-TRNA SYNTHETASE"/>
    <property type="match status" value="1"/>
</dbReference>
<evidence type="ECO:0000256" key="5">
    <source>
        <dbReference type="ARBA" id="ARBA00022490"/>
    </source>
</evidence>
<evidence type="ECO:0000256" key="9">
    <source>
        <dbReference type="ARBA" id="ARBA00022917"/>
    </source>
</evidence>
<dbReference type="FunFam" id="3.30.1360.70:FF:000003">
    <property type="entry name" value="Arginine--tRNA ligase"/>
    <property type="match status" value="1"/>
</dbReference>
<evidence type="ECO:0000256" key="4">
    <source>
        <dbReference type="ARBA" id="ARBA00012837"/>
    </source>
</evidence>
<dbReference type="InterPro" id="IPR008909">
    <property type="entry name" value="DALR_anticod-bd"/>
</dbReference>
<keyword evidence="7" id="KW-0547">Nucleotide-binding</keyword>
<dbReference type="CDD" id="cd07956">
    <property type="entry name" value="Anticodon_Ia_Arg"/>
    <property type="match status" value="1"/>
</dbReference>
<accession>A0A381SJ61</accession>
<dbReference type="Gene3D" id="3.30.1360.70">
    <property type="entry name" value="Arginyl tRNA synthetase N-terminal domain"/>
    <property type="match status" value="1"/>
</dbReference>
<dbReference type="SUPFAM" id="SSF47323">
    <property type="entry name" value="Anticodon-binding domain of a subclass of class I aminoacyl-tRNA synthetases"/>
    <property type="match status" value="1"/>
</dbReference>
<dbReference type="Gene3D" id="3.40.50.620">
    <property type="entry name" value="HUPs"/>
    <property type="match status" value="1"/>
</dbReference>
<evidence type="ECO:0000313" key="14">
    <source>
        <dbReference type="EMBL" id="SVA04100.1"/>
    </source>
</evidence>
<dbReference type="Gene3D" id="1.10.730.10">
    <property type="entry name" value="Isoleucyl-tRNA Synthetase, Domain 1"/>
    <property type="match status" value="1"/>
</dbReference>
<dbReference type="InterPro" id="IPR005148">
    <property type="entry name" value="Arg-tRNA-synth_N"/>
</dbReference>
<dbReference type="FunFam" id="1.10.730.10:FF:000008">
    <property type="entry name" value="Arginine--tRNA ligase"/>
    <property type="match status" value="1"/>
</dbReference>
<evidence type="ECO:0000256" key="10">
    <source>
        <dbReference type="ARBA" id="ARBA00023146"/>
    </source>
</evidence>
<dbReference type="Pfam" id="PF00750">
    <property type="entry name" value="tRNA-synt_1d"/>
    <property type="match status" value="1"/>
</dbReference>
<dbReference type="GO" id="GO:0005737">
    <property type="term" value="C:cytoplasm"/>
    <property type="evidence" value="ECO:0007669"/>
    <property type="project" value="UniProtKB-SubCell"/>
</dbReference>
<dbReference type="GO" id="GO:0006420">
    <property type="term" value="P:arginyl-tRNA aminoacylation"/>
    <property type="evidence" value="ECO:0007669"/>
    <property type="project" value="InterPro"/>
</dbReference>
<evidence type="ECO:0000259" key="12">
    <source>
        <dbReference type="SMART" id="SM00836"/>
    </source>
</evidence>
<name>A0A381SJ61_9ZZZZ</name>
<evidence type="ECO:0000256" key="3">
    <source>
        <dbReference type="ARBA" id="ARBA00011245"/>
    </source>
</evidence>
<evidence type="ECO:0000259" key="13">
    <source>
        <dbReference type="SMART" id="SM01016"/>
    </source>
</evidence>
<feature type="domain" description="DALR anticodon binding" evidence="12">
    <location>
        <begin position="459"/>
        <end position="578"/>
    </location>
</feature>
<evidence type="ECO:0000256" key="8">
    <source>
        <dbReference type="ARBA" id="ARBA00022840"/>
    </source>
</evidence>
<dbReference type="EC" id="6.1.1.19" evidence="4"/>
<dbReference type="InterPro" id="IPR009080">
    <property type="entry name" value="tRNAsynth_Ia_anticodon-bd"/>
</dbReference>
<keyword evidence="9" id="KW-0648">Protein biosynthesis</keyword>
<evidence type="ECO:0000256" key="7">
    <source>
        <dbReference type="ARBA" id="ARBA00022741"/>
    </source>
</evidence>
<comment type="subcellular location">
    <subcellularLocation>
        <location evidence="1">Cytoplasm</location>
    </subcellularLocation>
</comment>
<gene>
    <name evidence="14" type="ORF">METZ01_LOCUS56954</name>
</gene>
<dbReference type="SMART" id="SM00836">
    <property type="entry name" value="DALR_1"/>
    <property type="match status" value="1"/>
</dbReference>
<organism evidence="14">
    <name type="scientific">marine metagenome</name>
    <dbReference type="NCBI Taxonomy" id="408172"/>
    <lineage>
        <taxon>unclassified sequences</taxon>
        <taxon>metagenomes</taxon>
        <taxon>ecological metagenomes</taxon>
    </lineage>
</organism>